<feature type="region of interest" description="Disordered" evidence="1">
    <location>
        <begin position="16"/>
        <end position="72"/>
    </location>
</feature>
<name>A0A6J6G778_9ZZZZ</name>
<gene>
    <name evidence="2" type="ORF">UFOPK1827_00049</name>
</gene>
<dbReference type="AlphaFoldDB" id="A0A6J6G778"/>
<accession>A0A6J6G778</accession>
<sequence length="101" mass="9733">MGGLVTAGIDVAGEATTRVVGDVEPPDVEAPPEDKPLGALDALSDDEPLDDAAGGDAVAPDPDGGVAAAFVDPACTKGSDGSTVPADEDADAVRATFGVAS</sequence>
<dbReference type="EMBL" id="CAEZUO010000001">
    <property type="protein sequence ID" value="CAB4592628.1"/>
    <property type="molecule type" value="Genomic_DNA"/>
</dbReference>
<reference evidence="2" key="1">
    <citation type="submission" date="2020-05" db="EMBL/GenBank/DDBJ databases">
        <authorList>
            <person name="Chiriac C."/>
            <person name="Salcher M."/>
            <person name="Ghai R."/>
            <person name="Kavagutti S V."/>
        </authorList>
    </citation>
    <scope>NUCLEOTIDE SEQUENCE</scope>
</reference>
<evidence type="ECO:0000256" key="1">
    <source>
        <dbReference type="SAM" id="MobiDB-lite"/>
    </source>
</evidence>
<proteinExistence type="predicted"/>
<protein>
    <submittedName>
        <fullName evidence="2">Unannotated protein</fullName>
    </submittedName>
</protein>
<evidence type="ECO:0000313" key="2">
    <source>
        <dbReference type="EMBL" id="CAB4592628.1"/>
    </source>
</evidence>
<organism evidence="2">
    <name type="scientific">freshwater metagenome</name>
    <dbReference type="NCBI Taxonomy" id="449393"/>
    <lineage>
        <taxon>unclassified sequences</taxon>
        <taxon>metagenomes</taxon>
        <taxon>ecological metagenomes</taxon>
    </lineage>
</organism>
<feature type="compositionally biased region" description="Low complexity" evidence="1">
    <location>
        <begin position="51"/>
        <end position="69"/>
    </location>
</feature>